<dbReference type="AlphaFoldDB" id="A0AAV4RKQ2"/>
<evidence type="ECO:0000256" key="3">
    <source>
        <dbReference type="ARBA" id="ARBA00022483"/>
    </source>
</evidence>
<evidence type="ECO:0000313" key="14">
    <source>
        <dbReference type="EMBL" id="GIY20712.1"/>
    </source>
</evidence>
<dbReference type="GO" id="GO:0005576">
    <property type="term" value="C:extracellular region"/>
    <property type="evidence" value="ECO:0007669"/>
    <property type="project" value="UniProtKB-SubCell"/>
</dbReference>
<dbReference type="PRINTS" id="PR01415">
    <property type="entry name" value="ANKYRIN"/>
</dbReference>
<sequence>MDVSKPNQTSYDEVAVLSESCVLNNRRKKLLRMKANVIALCIYNGRSPLHYSCKIGCVCCTEFLLERGSDVDIVQGGITPLHVACKHDKTKCAKLLIKHGANVNYLTSNKETPLHKACHKGSISCTELLLKMGADVHTRHSHVTPLHIACKYNNVECARTLLKYGSNINALCYNEETPLNYACYSGSVVSCLHDSVECAQILLLYGANVNAMDDSEETPLYNACIAGSAVCAEFLLLRGADVDTPQSSMNPLHAACNKDKVECAELLLKYGANINATDIWGRTPLIAACEFFSTSCVELLLKMGANTDTIVNSRTALHLASHGARLCKNAFGSSMNAATSIHSLVMILYVFLNKLPIDYLPSEETEFYELLIQSAAQPVPLMDLCRRKIRAAVGRHRLGSLDTLNLPENLLLYLKHKEE</sequence>
<proteinExistence type="predicted"/>
<dbReference type="PANTHER" id="PTHR24193:SF121">
    <property type="entry name" value="ADA2A-CONTAINING COMPLEX COMPONENT 3, ISOFORM D"/>
    <property type="match status" value="1"/>
</dbReference>
<feature type="repeat" description="ANK" evidence="12">
    <location>
        <begin position="280"/>
        <end position="312"/>
    </location>
</feature>
<comment type="caution">
    <text evidence="14">The sequence shown here is derived from an EMBL/GenBank/DDBJ whole genome shotgun (WGS) entry which is preliminary data.</text>
</comment>
<dbReference type="GO" id="GO:0044218">
    <property type="term" value="C:other organism cell membrane"/>
    <property type="evidence" value="ECO:0007669"/>
    <property type="project" value="UniProtKB-KW"/>
</dbReference>
<feature type="repeat" description="ANK" evidence="12">
    <location>
        <begin position="109"/>
        <end position="141"/>
    </location>
</feature>
<dbReference type="SMART" id="SM00248">
    <property type="entry name" value="ANK"/>
    <property type="match status" value="8"/>
</dbReference>
<dbReference type="SUPFAM" id="SSF48403">
    <property type="entry name" value="Ankyrin repeat"/>
    <property type="match status" value="1"/>
</dbReference>
<name>A0AAV4RKQ2_CAEEX</name>
<dbReference type="Gene3D" id="1.25.40.20">
    <property type="entry name" value="Ankyrin repeat-containing domain"/>
    <property type="match status" value="3"/>
</dbReference>
<evidence type="ECO:0000256" key="1">
    <source>
        <dbReference type="ARBA" id="ARBA00004175"/>
    </source>
</evidence>
<dbReference type="InterPro" id="IPR001496">
    <property type="entry name" value="SOCS_box"/>
</dbReference>
<keyword evidence="3" id="KW-0268">Exocytosis</keyword>
<evidence type="ECO:0000313" key="15">
    <source>
        <dbReference type="Proteomes" id="UP001054945"/>
    </source>
</evidence>
<feature type="repeat" description="ANK" evidence="12">
    <location>
        <begin position="174"/>
        <end position="214"/>
    </location>
</feature>
<accession>A0AAV4RKQ2</accession>
<evidence type="ECO:0000256" key="6">
    <source>
        <dbReference type="ARBA" id="ARBA00022656"/>
    </source>
</evidence>
<keyword evidence="7" id="KW-0528">Neurotoxin</keyword>
<dbReference type="SMART" id="SM00969">
    <property type="entry name" value="SOCS_box"/>
    <property type="match status" value="1"/>
</dbReference>
<evidence type="ECO:0000256" key="5">
    <source>
        <dbReference type="ARBA" id="ARBA00022537"/>
    </source>
</evidence>
<feature type="repeat" description="ANK" evidence="12">
    <location>
        <begin position="76"/>
        <end position="108"/>
    </location>
</feature>
<evidence type="ECO:0000256" key="7">
    <source>
        <dbReference type="ARBA" id="ARBA00022699"/>
    </source>
</evidence>
<feature type="domain" description="SOCS box" evidence="13">
    <location>
        <begin position="371"/>
        <end position="419"/>
    </location>
</feature>
<keyword evidence="8" id="KW-0677">Repeat</keyword>
<dbReference type="Proteomes" id="UP001054945">
    <property type="component" value="Unassembled WGS sequence"/>
</dbReference>
<dbReference type="GO" id="GO:0000976">
    <property type="term" value="F:transcription cis-regulatory region binding"/>
    <property type="evidence" value="ECO:0007669"/>
    <property type="project" value="TreeGrafter"/>
</dbReference>
<dbReference type="InterPro" id="IPR050663">
    <property type="entry name" value="Ankyrin-SOCS_Box"/>
</dbReference>
<gene>
    <name evidence="14" type="ORF">CEXT_348181</name>
</gene>
<keyword evidence="5" id="KW-1052">Target cell membrane</keyword>
<feature type="repeat" description="ANK" evidence="12">
    <location>
        <begin position="215"/>
        <end position="247"/>
    </location>
</feature>
<dbReference type="EMBL" id="BPLR01007923">
    <property type="protein sequence ID" value="GIY20712.1"/>
    <property type="molecule type" value="Genomic_DNA"/>
</dbReference>
<dbReference type="PROSITE" id="PS50088">
    <property type="entry name" value="ANK_REPEAT"/>
    <property type="match status" value="8"/>
</dbReference>
<feature type="repeat" description="ANK" evidence="12">
    <location>
        <begin position="247"/>
        <end position="279"/>
    </location>
</feature>
<protein>
    <recommendedName>
        <fullName evidence="13">SOCS box domain-containing protein</fullName>
    </recommendedName>
</protein>
<dbReference type="InterPro" id="IPR036770">
    <property type="entry name" value="Ankyrin_rpt-contain_sf"/>
</dbReference>
<evidence type="ECO:0000256" key="4">
    <source>
        <dbReference type="ARBA" id="ARBA00022525"/>
    </source>
</evidence>
<dbReference type="Gene3D" id="1.10.750.20">
    <property type="entry name" value="SOCS box"/>
    <property type="match status" value="1"/>
</dbReference>
<comment type="subcellular location">
    <subcellularLocation>
        <location evidence="2">Secreted</location>
    </subcellularLocation>
    <subcellularLocation>
        <location evidence="1">Target cell membrane</location>
    </subcellularLocation>
</comment>
<evidence type="ECO:0000256" key="12">
    <source>
        <dbReference type="PROSITE-ProRule" id="PRU00023"/>
    </source>
</evidence>
<keyword evidence="11" id="KW-1053">Target membrane</keyword>
<keyword evidence="4" id="KW-0964">Secreted</keyword>
<dbReference type="GO" id="GO:0035556">
    <property type="term" value="P:intracellular signal transduction"/>
    <property type="evidence" value="ECO:0007669"/>
    <property type="project" value="InterPro"/>
</dbReference>
<keyword evidence="6" id="KW-0800">Toxin</keyword>
<dbReference type="PANTHER" id="PTHR24193">
    <property type="entry name" value="ANKYRIN REPEAT PROTEIN"/>
    <property type="match status" value="1"/>
</dbReference>
<dbReference type="PROSITE" id="PS50225">
    <property type="entry name" value="SOCS"/>
    <property type="match status" value="1"/>
</dbReference>
<dbReference type="FunFam" id="1.10.750.20:FF:000001">
    <property type="entry name" value="Ankyrin repeat and SOCS box containing 1"/>
    <property type="match status" value="1"/>
</dbReference>
<feature type="repeat" description="ANK" evidence="12">
    <location>
        <begin position="44"/>
        <end position="76"/>
    </location>
</feature>
<dbReference type="GO" id="GO:0006887">
    <property type="term" value="P:exocytosis"/>
    <property type="evidence" value="ECO:0007669"/>
    <property type="project" value="UniProtKB-KW"/>
</dbReference>
<feature type="repeat" description="ANK" evidence="12">
    <location>
        <begin position="141"/>
        <end position="173"/>
    </location>
</feature>
<dbReference type="GO" id="GO:0044231">
    <property type="term" value="C:host cell presynaptic membrane"/>
    <property type="evidence" value="ECO:0007669"/>
    <property type="project" value="UniProtKB-KW"/>
</dbReference>
<keyword evidence="10 12" id="KW-0040">ANK repeat</keyword>
<dbReference type="InterPro" id="IPR002110">
    <property type="entry name" value="Ankyrin_rpt"/>
</dbReference>
<dbReference type="InterPro" id="IPR036036">
    <property type="entry name" value="SOCS_box-like_dom_sf"/>
</dbReference>
<keyword evidence="9" id="KW-0638">Presynaptic neurotoxin</keyword>
<keyword evidence="15" id="KW-1185">Reference proteome</keyword>
<evidence type="ECO:0000259" key="13">
    <source>
        <dbReference type="PROSITE" id="PS50225"/>
    </source>
</evidence>
<evidence type="ECO:0000256" key="11">
    <source>
        <dbReference type="ARBA" id="ARBA00023298"/>
    </source>
</evidence>
<organism evidence="14 15">
    <name type="scientific">Caerostris extrusa</name>
    <name type="common">Bark spider</name>
    <name type="synonym">Caerostris bankana</name>
    <dbReference type="NCBI Taxonomy" id="172846"/>
    <lineage>
        <taxon>Eukaryota</taxon>
        <taxon>Metazoa</taxon>
        <taxon>Ecdysozoa</taxon>
        <taxon>Arthropoda</taxon>
        <taxon>Chelicerata</taxon>
        <taxon>Arachnida</taxon>
        <taxon>Araneae</taxon>
        <taxon>Araneomorphae</taxon>
        <taxon>Entelegynae</taxon>
        <taxon>Araneoidea</taxon>
        <taxon>Araneidae</taxon>
        <taxon>Caerostris</taxon>
    </lineage>
</organism>
<dbReference type="Pfam" id="PF12796">
    <property type="entry name" value="Ank_2"/>
    <property type="match status" value="3"/>
</dbReference>
<dbReference type="GO" id="GO:0005634">
    <property type="term" value="C:nucleus"/>
    <property type="evidence" value="ECO:0007669"/>
    <property type="project" value="TreeGrafter"/>
</dbReference>
<dbReference type="GO" id="GO:0045944">
    <property type="term" value="P:positive regulation of transcription by RNA polymerase II"/>
    <property type="evidence" value="ECO:0007669"/>
    <property type="project" value="TreeGrafter"/>
</dbReference>
<dbReference type="SUPFAM" id="SSF158235">
    <property type="entry name" value="SOCS box-like"/>
    <property type="match status" value="1"/>
</dbReference>
<evidence type="ECO:0000256" key="2">
    <source>
        <dbReference type="ARBA" id="ARBA00004613"/>
    </source>
</evidence>
<evidence type="ECO:0000256" key="10">
    <source>
        <dbReference type="ARBA" id="ARBA00023043"/>
    </source>
</evidence>
<dbReference type="Pfam" id="PF00023">
    <property type="entry name" value="Ank"/>
    <property type="match status" value="1"/>
</dbReference>
<keyword evidence="11" id="KW-0472">Membrane</keyword>
<evidence type="ECO:0000256" key="8">
    <source>
        <dbReference type="ARBA" id="ARBA00022737"/>
    </source>
</evidence>
<evidence type="ECO:0000256" key="9">
    <source>
        <dbReference type="ARBA" id="ARBA00023028"/>
    </source>
</evidence>
<dbReference type="PROSITE" id="PS50297">
    <property type="entry name" value="ANK_REP_REGION"/>
    <property type="match status" value="5"/>
</dbReference>
<dbReference type="GO" id="GO:0090729">
    <property type="term" value="F:toxin activity"/>
    <property type="evidence" value="ECO:0007669"/>
    <property type="project" value="UniProtKB-KW"/>
</dbReference>
<dbReference type="Pfam" id="PF07525">
    <property type="entry name" value="SOCS_box"/>
    <property type="match status" value="1"/>
</dbReference>
<reference evidence="14 15" key="1">
    <citation type="submission" date="2021-06" db="EMBL/GenBank/DDBJ databases">
        <title>Caerostris extrusa draft genome.</title>
        <authorList>
            <person name="Kono N."/>
            <person name="Arakawa K."/>
        </authorList>
    </citation>
    <scope>NUCLEOTIDE SEQUENCE [LARGE SCALE GENOMIC DNA]</scope>
</reference>